<dbReference type="InterPro" id="IPR036689">
    <property type="entry name" value="ESAT-6-like_sf"/>
</dbReference>
<dbReference type="RefSeq" id="WP_111836568.1">
    <property type="nucleotide sequence ID" value="NZ_UAPQ01000007.1"/>
</dbReference>
<sequence length="102" mass="11085">MANVNADLSTLETLYDALKGDVDSMHSVVSNTDTALKNAVWQSPNAQAFRDSWTDFRPKLIKMEMATADAANDVAKNHSDLVAANGVTDARELPKISSYDVI</sequence>
<name>A0ABY1VNJ6_9ACTO</name>
<gene>
    <name evidence="1" type="ORF">NCTC11535_01291</name>
</gene>
<dbReference type="Gene3D" id="1.10.287.1060">
    <property type="entry name" value="ESAT-6-like"/>
    <property type="match status" value="1"/>
</dbReference>
<keyword evidence="2" id="KW-1185">Reference proteome</keyword>
<dbReference type="EMBL" id="UAPQ01000007">
    <property type="protein sequence ID" value="SPT53620.1"/>
    <property type="molecule type" value="Genomic_DNA"/>
</dbReference>
<organism evidence="1 2">
    <name type="scientific">Actinomyces bovis</name>
    <dbReference type="NCBI Taxonomy" id="1658"/>
    <lineage>
        <taxon>Bacteria</taxon>
        <taxon>Bacillati</taxon>
        <taxon>Actinomycetota</taxon>
        <taxon>Actinomycetes</taxon>
        <taxon>Actinomycetales</taxon>
        <taxon>Actinomycetaceae</taxon>
        <taxon>Actinomyces</taxon>
    </lineage>
</organism>
<comment type="caution">
    <text evidence="1">The sequence shown here is derived from an EMBL/GenBank/DDBJ whole genome shotgun (WGS) entry which is preliminary data.</text>
</comment>
<proteinExistence type="predicted"/>
<accession>A0ABY1VNJ6</accession>
<evidence type="ECO:0000313" key="1">
    <source>
        <dbReference type="EMBL" id="SPT53620.1"/>
    </source>
</evidence>
<reference evidence="1 2" key="1">
    <citation type="submission" date="2018-06" db="EMBL/GenBank/DDBJ databases">
        <authorList>
            <consortium name="Pathogen Informatics"/>
            <person name="Doyle S."/>
        </authorList>
    </citation>
    <scope>NUCLEOTIDE SEQUENCE [LARGE SCALE GENOMIC DNA]</scope>
    <source>
        <strain evidence="1 2">NCTC11535</strain>
    </source>
</reference>
<evidence type="ECO:0000313" key="2">
    <source>
        <dbReference type="Proteomes" id="UP000250006"/>
    </source>
</evidence>
<evidence type="ECO:0008006" key="3">
    <source>
        <dbReference type="Google" id="ProtNLM"/>
    </source>
</evidence>
<dbReference type="Proteomes" id="UP000250006">
    <property type="component" value="Unassembled WGS sequence"/>
</dbReference>
<protein>
    <recommendedName>
        <fullName evidence="3">WXG100 family type VII secretion target</fullName>
    </recommendedName>
</protein>
<dbReference type="SUPFAM" id="SSF140453">
    <property type="entry name" value="EsxAB dimer-like"/>
    <property type="match status" value="1"/>
</dbReference>